<evidence type="ECO:0000259" key="3">
    <source>
        <dbReference type="PROSITE" id="PS50213"/>
    </source>
</evidence>
<dbReference type="PANTHER" id="PTHR10900">
    <property type="entry name" value="PERIOSTIN-RELATED"/>
    <property type="match status" value="1"/>
</dbReference>
<reference evidence="4 5" key="1">
    <citation type="submission" date="2017-10" db="EMBL/GenBank/DDBJ databases">
        <title>Comparative genomics in systemic dimorphic fungi from Ajellomycetaceae.</title>
        <authorList>
            <person name="Munoz J.F."/>
            <person name="Mcewen J.G."/>
            <person name="Clay O.K."/>
            <person name="Cuomo C.A."/>
        </authorList>
    </citation>
    <scope>NUCLEOTIDE SEQUENCE [LARGE SCALE GENOMIC DNA]</scope>
    <source>
        <strain evidence="4 5">UAMH7299</strain>
    </source>
</reference>
<keyword evidence="2" id="KW-0732">Signal</keyword>
<dbReference type="Gene3D" id="2.30.180.10">
    <property type="entry name" value="FAS1 domain"/>
    <property type="match status" value="2"/>
</dbReference>
<gene>
    <name evidence="4" type="ORF">AJ80_01853</name>
</gene>
<name>A0A2B7YZW8_POLH7</name>
<dbReference type="STRING" id="1447883.A0A2B7YZW8"/>
<evidence type="ECO:0000313" key="4">
    <source>
        <dbReference type="EMBL" id="PGH26539.1"/>
    </source>
</evidence>
<dbReference type="PANTHER" id="PTHR10900:SF77">
    <property type="entry name" value="FI19380P1"/>
    <property type="match status" value="1"/>
</dbReference>
<dbReference type="InterPro" id="IPR050904">
    <property type="entry name" value="Adhesion/Biosynth-related"/>
</dbReference>
<dbReference type="PROSITE" id="PS50213">
    <property type="entry name" value="FAS1"/>
    <property type="match status" value="1"/>
</dbReference>
<keyword evidence="1" id="KW-1133">Transmembrane helix</keyword>
<dbReference type="OrthoDB" id="286301at2759"/>
<evidence type="ECO:0000256" key="1">
    <source>
        <dbReference type="SAM" id="Phobius"/>
    </source>
</evidence>
<sequence>MSPFTLFILCLSVLIPFSGAVGLLEALRTSANAPRYADLIESDPALSAIFLDGKTGTVFAPDDAAVEAYLEDAARQLRPRQTAEEVRNNEFQAAESRHDIALLINFPGKVIETKWNGGLRIKGRGTPVVSEQDEESVEDNDSGNRTLRIRQLTNPTGPGVRLVSGFGKQVNIRAGDIPFDGGLIHRVDSFFTVPQTLSSTASQNGYSSFSDALEGNNLTSAFNEAILTTIFVPSNEAFAKFNGSINPSLLSNHIIPDFGGYLPELKDGATHTTADGKTLTITIKDRSFYINNAKIIQSNVILDNGVAHVVDSIISTAAPPPEFPGRAAGSYGSPIMLLTLLTPALIFWAFAV</sequence>
<dbReference type="InterPro" id="IPR000782">
    <property type="entry name" value="FAS1_domain"/>
</dbReference>
<keyword evidence="1" id="KW-0472">Membrane</keyword>
<dbReference type="Pfam" id="PF02469">
    <property type="entry name" value="Fasciclin"/>
    <property type="match status" value="1"/>
</dbReference>
<feature type="signal peptide" evidence="2">
    <location>
        <begin position="1"/>
        <end position="20"/>
    </location>
</feature>
<dbReference type="SMART" id="SM00554">
    <property type="entry name" value="FAS1"/>
    <property type="match status" value="1"/>
</dbReference>
<evidence type="ECO:0000256" key="2">
    <source>
        <dbReference type="SAM" id="SignalP"/>
    </source>
</evidence>
<organism evidence="4 5">
    <name type="scientific">Polytolypa hystricis (strain UAMH7299)</name>
    <dbReference type="NCBI Taxonomy" id="1447883"/>
    <lineage>
        <taxon>Eukaryota</taxon>
        <taxon>Fungi</taxon>
        <taxon>Dikarya</taxon>
        <taxon>Ascomycota</taxon>
        <taxon>Pezizomycotina</taxon>
        <taxon>Eurotiomycetes</taxon>
        <taxon>Eurotiomycetidae</taxon>
        <taxon>Onygenales</taxon>
        <taxon>Onygenales incertae sedis</taxon>
        <taxon>Polytolypa</taxon>
    </lineage>
</organism>
<feature type="chain" id="PRO_5012609083" description="FAS1 domain-containing protein" evidence="2">
    <location>
        <begin position="21"/>
        <end position="352"/>
    </location>
</feature>
<dbReference type="EMBL" id="PDNA01000016">
    <property type="protein sequence ID" value="PGH26539.1"/>
    <property type="molecule type" value="Genomic_DNA"/>
</dbReference>
<dbReference type="InterPro" id="IPR036378">
    <property type="entry name" value="FAS1_dom_sf"/>
</dbReference>
<feature type="domain" description="FAS1" evidence="3">
    <location>
        <begin position="193"/>
        <end position="314"/>
    </location>
</feature>
<accession>A0A2B7YZW8</accession>
<keyword evidence="1" id="KW-0812">Transmembrane</keyword>
<evidence type="ECO:0000313" key="5">
    <source>
        <dbReference type="Proteomes" id="UP000224634"/>
    </source>
</evidence>
<feature type="transmembrane region" description="Helical" evidence="1">
    <location>
        <begin position="331"/>
        <end position="351"/>
    </location>
</feature>
<keyword evidence="5" id="KW-1185">Reference proteome</keyword>
<dbReference type="SUPFAM" id="SSF82153">
    <property type="entry name" value="FAS1 domain"/>
    <property type="match status" value="2"/>
</dbReference>
<proteinExistence type="predicted"/>
<protein>
    <recommendedName>
        <fullName evidence="3">FAS1 domain-containing protein</fullName>
    </recommendedName>
</protein>
<comment type="caution">
    <text evidence="4">The sequence shown here is derived from an EMBL/GenBank/DDBJ whole genome shotgun (WGS) entry which is preliminary data.</text>
</comment>
<dbReference type="Proteomes" id="UP000224634">
    <property type="component" value="Unassembled WGS sequence"/>
</dbReference>
<dbReference type="AlphaFoldDB" id="A0A2B7YZW8"/>